<comment type="similarity">
    <text evidence="7">Belongs to the binding-protein-dependent transport system permease family.</text>
</comment>
<feature type="transmembrane region" description="Helical" evidence="7">
    <location>
        <begin position="12"/>
        <end position="38"/>
    </location>
</feature>
<dbReference type="EMBL" id="JASKHM010000007">
    <property type="protein sequence ID" value="MEQ4483304.1"/>
    <property type="molecule type" value="Genomic_DNA"/>
</dbReference>
<dbReference type="CDD" id="cd06261">
    <property type="entry name" value="TM_PBP2"/>
    <property type="match status" value="1"/>
</dbReference>
<feature type="transmembrane region" description="Helical" evidence="7">
    <location>
        <begin position="109"/>
        <end position="136"/>
    </location>
</feature>
<proteinExistence type="inferred from homology"/>
<evidence type="ECO:0000259" key="8">
    <source>
        <dbReference type="PROSITE" id="PS50928"/>
    </source>
</evidence>
<feature type="domain" description="ABC transmembrane type-1" evidence="8">
    <location>
        <begin position="71"/>
        <end position="282"/>
    </location>
</feature>
<dbReference type="InterPro" id="IPR000515">
    <property type="entry name" value="MetI-like"/>
</dbReference>
<organism evidence="9 10">
    <name type="scientific">Cohnella silvisoli</name>
    <dbReference type="NCBI Taxonomy" id="2873699"/>
    <lineage>
        <taxon>Bacteria</taxon>
        <taxon>Bacillati</taxon>
        <taxon>Bacillota</taxon>
        <taxon>Bacilli</taxon>
        <taxon>Bacillales</taxon>
        <taxon>Paenibacillaceae</taxon>
        <taxon>Cohnella</taxon>
    </lineage>
</organism>
<evidence type="ECO:0000256" key="6">
    <source>
        <dbReference type="ARBA" id="ARBA00023136"/>
    </source>
</evidence>
<comment type="subcellular location">
    <subcellularLocation>
        <location evidence="1 7">Cell membrane</location>
        <topology evidence="1 7">Multi-pass membrane protein</topology>
    </subcellularLocation>
</comment>
<feature type="transmembrane region" description="Helical" evidence="7">
    <location>
        <begin position="156"/>
        <end position="178"/>
    </location>
</feature>
<feature type="transmembrane region" description="Helical" evidence="7">
    <location>
        <begin position="77"/>
        <end position="97"/>
    </location>
</feature>
<keyword evidence="4 7" id="KW-0812">Transmembrane</keyword>
<dbReference type="SUPFAM" id="SSF161098">
    <property type="entry name" value="MetI-like"/>
    <property type="match status" value="1"/>
</dbReference>
<protein>
    <submittedName>
        <fullName evidence="9">Sugar ABC transporter permease</fullName>
    </submittedName>
</protein>
<evidence type="ECO:0000313" key="10">
    <source>
        <dbReference type="Proteomes" id="UP001493487"/>
    </source>
</evidence>
<dbReference type="PANTHER" id="PTHR30193:SF41">
    <property type="entry name" value="DIACETYLCHITOBIOSE UPTAKE SYSTEM PERMEASE PROTEIN NGCF"/>
    <property type="match status" value="1"/>
</dbReference>
<evidence type="ECO:0000256" key="1">
    <source>
        <dbReference type="ARBA" id="ARBA00004651"/>
    </source>
</evidence>
<feature type="transmembrane region" description="Helical" evidence="7">
    <location>
        <begin position="205"/>
        <end position="226"/>
    </location>
</feature>
<evidence type="ECO:0000256" key="2">
    <source>
        <dbReference type="ARBA" id="ARBA00022448"/>
    </source>
</evidence>
<dbReference type="Gene3D" id="1.10.3720.10">
    <property type="entry name" value="MetI-like"/>
    <property type="match status" value="1"/>
</dbReference>
<feature type="transmembrane region" description="Helical" evidence="7">
    <location>
        <begin position="268"/>
        <end position="285"/>
    </location>
</feature>
<keyword evidence="10" id="KW-1185">Reference proteome</keyword>
<reference evidence="9 10" key="1">
    <citation type="journal article" date="2023" name="Genome Announc.">
        <title>Pan-Genome Analyses of the Genus Cohnella and Proposal of the Novel Species Cohnella silvisoli sp. nov., Isolated from Forest Soil.</title>
        <authorList>
            <person name="Wang C."/>
            <person name="Mao L."/>
            <person name="Bao G."/>
            <person name="Zhu H."/>
        </authorList>
    </citation>
    <scope>NUCLEOTIDE SEQUENCE [LARGE SCALE GENOMIC DNA]</scope>
    <source>
        <strain evidence="9 10">NL03-T5-1</strain>
    </source>
</reference>
<evidence type="ECO:0000313" key="9">
    <source>
        <dbReference type="EMBL" id="MEQ4483304.1"/>
    </source>
</evidence>
<accession>A0ABV1KT83</accession>
<evidence type="ECO:0000256" key="4">
    <source>
        <dbReference type="ARBA" id="ARBA00022692"/>
    </source>
</evidence>
<keyword evidence="2 7" id="KW-0813">Transport</keyword>
<dbReference type="Proteomes" id="UP001493487">
    <property type="component" value="Unassembled WGS sequence"/>
</dbReference>
<dbReference type="RefSeq" id="WP_232185956.1">
    <property type="nucleotide sequence ID" value="NZ_JAIOAP010000006.1"/>
</dbReference>
<dbReference type="InterPro" id="IPR051393">
    <property type="entry name" value="ABC_transporter_permease"/>
</dbReference>
<sequence>MKSRVSSREWLLQTLFVGPALLVFVIIVALPFVLGLYYSLTDWNGVSNQVLWIGLGNYRELMGDEGFWDSFGFTVRFTIVAVVLTNLVGFVLALILTRYLKLRNLLRTIFFLPNVIGGLLLGFIWQFIFVKGFAALGNWTGLSFFELPWLGDATTSFWAVVIVSVWTGSGYLMIIYIASLMNVPADLHEAASIDGASSWQRLRNITIPMIMPAVTICLFLALSWSFKTFDVILSLTRGGPYNSTQSVALNIYTEAFQNNRLGLGTAKAIVFFIVVALITIIQVWLTKRQEVEA</sequence>
<gene>
    <name evidence="9" type="ORF">QJS35_12975</name>
</gene>
<dbReference type="Pfam" id="PF00528">
    <property type="entry name" value="BPD_transp_1"/>
    <property type="match status" value="1"/>
</dbReference>
<dbReference type="PROSITE" id="PS50928">
    <property type="entry name" value="ABC_TM1"/>
    <property type="match status" value="1"/>
</dbReference>
<dbReference type="InterPro" id="IPR035906">
    <property type="entry name" value="MetI-like_sf"/>
</dbReference>
<evidence type="ECO:0000256" key="7">
    <source>
        <dbReference type="RuleBase" id="RU363032"/>
    </source>
</evidence>
<comment type="caution">
    <text evidence="9">The sequence shown here is derived from an EMBL/GenBank/DDBJ whole genome shotgun (WGS) entry which is preliminary data.</text>
</comment>
<dbReference type="PANTHER" id="PTHR30193">
    <property type="entry name" value="ABC TRANSPORTER PERMEASE PROTEIN"/>
    <property type="match status" value="1"/>
</dbReference>
<evidence type="ECO:0000256" key="5">
    <source>
        <dbReference type="ARBA" id="ARBA00022989"/>
    </source>
</evidence>
<keyword evidence="3" id="KW-1003">Cell membrane</keyword>
<keyword evidence="5 7" id="KW-1133">Transmembrane helix</keyword>
<keyword evidence="6 7" id="KW-0472">Membrane</keyword>
<evidence type="ECO:0000256" key="3">
    <source>
        <dbReference type="ARBA" id="ARBA00022475"/>
    </source>
</evidence>
<name>A0ABV1KT83_9BACL</name>